<evidence type="ECO:0000256" key="7">
    <source>
        <dbReference type="ARBA" id="ARBA00022927"/>
    </source>
</evidence>
<proteinExistence type="inferred from homology"/>
<accession>A0A9W7BRP5</accession>
<keyword evidence="3" id="KW-0813">Transport</keyword>
<dbReference type="InterPro" id="IPR023614">
    <property type="entry name" value="Porin_dom_sf"/>
</dbReference>
<keyword evidence="7" id="KW-0653">Protein transport</keyword>
<dbReference type="Pfam" id="PF01459">
    <property type="entry name" value="Porin_3"/>
    <property type="match status" value="1"/>
</dbReference>
<keyword evidence="6" id="KW-1000">Mitochondrion outer membrane</keyword>
<evidence type="ECO:0000256" key="4">
    <source>
        <dbReference type="ARBA" id="ARBA00022452"/>
    </source>
</evidence>
<comment type="caution">
    <text evidence="11">The sequence shown here is derived from an EMBL/GenBank/DDBJ whole genome shotgun (WGS) entry which is preliminary data.</text>
</comment>
<keyword evidence="5" id="KW-0812">Transmembrane</keyword>
<dbReference type="InterPro" id="IPR037930">
    <property type="entry name" value="Tom40"/>
</dbReference>
<protein>
    <submittedName>
        <fullName evidence="11">Uncharacterized protein</fullName>
    </submittedName>
</protein>
<evidence type="ECO:0000256" key="3">
    <source>
        <dbReference type="ARBA" id="ARBA00022448"/>
    </source>
</evidence>
<dbReference type="Proteomes" id="UP001165085">
    <property type="component" value="Unassembled WGS sequence"/>
</dbReference>
<name>A0A9W7BRP5_9STRA</name>
<comment type="subcellular location">
    <subcellularLocation>
        <location evidence="1">Mitochondrion outer membrane</location>
        <topology evidence="1">Multi-pass membrane protein</topology>
    </subcellularLocation>
</comment>
<dbReference type="CDD" id="cd07305">
    <property type="entry name" value="Porin3_Tom40"/>
    <property type="match status" value="1"/>
</dbReference>
<keyword evidence="8" id="KW-0496">Mitochondrion</keyword>
<evidence type="ECO:0000313" key="12">
    <source>
        <dbReference type="Proteomes" id="UP001165085"/>
    </source>
</evidence>
<dbReference type="AlphaFoldDB" id="A0A9W7BRP5"/>
<evidence type="ECO:0000256" key="1">
    <source>
        <dbReference type="ARBA" id="ARBA00004374"/>
    </source>
</evidence>
<dbReference type="EMBL" id="BRXY01000441">
    <property type="protein sequence ID" value="GMH95382.1"/>
    <property type="molecule type" value="Genomic_DNA"/>
</dbReference>
<evidence type="ECO:0000256" key="2">
    <source>
        <dbReference type="ARBA" id="ARBA00010510"/>
    </source>
</evidence>
<comment type="similarity">
    <text evidence="2">Belongs to the Tom40 family.</text>
</comment>
<dbReference type="GO" id="GO:0005741">
    <property type="term" value="C:mitochondrial outer membrane"/>
    <property type="evidence" value="ECO:0007669"/>
    <property type="project" value="UniProtKB-SubCell"/>
</dbReference>
<feature type="region of interest" description="Disordered" evidence="10">
    <location>
        <begin position="1"/>
        <end position="43"/>
    </location>
</feature>
<gene>
    <name evidence="11" type="ORF">TrST_g10749</name>
</gene>
<evidence type="ECO:0000313" key="11">
    <source>
        <dbReference type="EMBL" id="GMH95382.1"/>
    </source>
</evidence>
<evidence type="ECO:0000256" key="5">
    <source>
        <dbReference type="ARBA" id="ARBA00022692"/>
    </source>
</evidence>
<keyword evidence="4" id="KW-1134">Transmembrane beta strand</keyword>
<organism evidence="11 12">
    <name type="scientific">Triparma strigata</name>
    <dbReference type="NCBI Taxonomy" id="1606541"/>
    <lineage>
        <taxon>Eukaryota</taxon>
        <taxon>Sar</taxon>
        <taxon>Stramenopiles</taxon>
        <taxon>Ochrophyta</taxon>
        <taxon>Bolidophyceae</taxon>
        <taxon>Parmales</taxon>
        <taxon>Triparmaceae</taxon>
        <taxon>Triparma</taxon>
    </lineage>
</organism>
<dbReference type="GO" id="GO:0030150">
    <property type="term" value="P:protein import into mitochondrial matrix"/>
    <property type="evidence" value="ECO:0007669"/>
    <property type="project" value="InterPro"/>
</dbReference>
<reference evidence="12" key="1">
    <citation type="journal article" date="2023" name="Commun. Biol.">
        <title>Genome analysis of Parmales, the sister group of diatoms, reveals the evolutionary specialization of diatoms from phago-mixotrophs to photoautotrophs.</title>
        <authorList>
            <person name="Ban H."/>
            <person name="Sato S."/>
            <person name="Yoshikawa S."/>
            <person name="Yamada K."/>
            <person name="Nakamura Y."/>
            <person name="Ichinomiya M."/>
            <person name="Sato N."/>
            <person name="Blanc-Mathieu R."/>
            <person name="Endo H."/>
            <person name="Kuwata A."/>
            <person name="Ogata H."/>
        </authorList>
    </citation>
    <scope>NUCLEOTIDE SEQUENCE [LARGE SCALE GENOMIC DNA]</scope>
    <source>
        <strain evidence="12">NIES 3701</strain>
    </source>
</reference>
<evidence type="ECO:0000256" key="9">
    <source>
        <dbReference type="ARBA" id="ARBA00023136"/>
    </source>
</evidence>
<sequence length="341" mass="36474">MGASQSSYCADGSQAPPPPPPSPTSNDSQQEAPPPPPSLDSENDDIAKAAANATAYANPGPWEAFNSDIKRYLFVDTFDGARVDLSKQLSPFLVINHNWWLGTTQLPNGQKNNYTFTTQVMPSETTAVIGRADGNGMVEARVHRGLITTEDLQANAKLVCVTTPEFNEQNQMVADLDLAGKTWSGQIKYGAMMGGNVFGLNFVQAVTPSLSIGGDAMYLGSQNTSIGSYGVKYTGNSWCMAGQWNGLQQSFFCHYKKEVTKDRVTLAAEMQVQPGSGESAVTFGGEFNLKQSKISTVIDGSGCMKTVLDTKLGPAASVIFSGEVDHMKDNYKFGYGLTIGG</sequence>
<keyword evidence="12" id="KW-1185">Reference proteome</keyword>
<evidence type="ECO:0000256" key="10">
    <source>
        <dbReference type="SAM" id="MobiDB-lite"/>
    </source>
</evidence>
<evidence type="ECO:0000256" key="8">
    <source>
        <dbReference type="ARBA" id="ARBA00023128"/>
    </source>
</evidence>
<keyword evidence="9" id="KW-0472">Membrane</keyword>
<dbReference type="PANTHER" id="PTHR10802">
    <property type="entry name" value="MITOCHONDRIAL IMPORT RECEPTOR SUBUNIT TOM40"/>
    <property type="match status" value="1"/>
</dbReference>
<dbReference type="Gene3D" id="2.40.160.10">
    <property type="entry name" value="Porin"/>
    <property type="match status" value="1"/>
</dbReference>
<dbReference type="OrthoDB" id="19656at2759"/>
<dbReference type="GO" id="GO:0008320">
    <property type="term" value="F:protein transmembrane transporter activity"/>
    <property type="evidence" value="ECO:0007669"/>
    <property type="project" value="InterPro"/>
</dbReference>
<dbReference type="InterPro" id="IPR027246">
    <property type="entry name" value="Porin_Euk/Tom40"/>
</dbReference>
<evidence type="ECO:0000256" key="6">
    <source>
        <dbReference type="ARBA" id="ARBA00022787"/>
    </source>
</evidence>